<evidence type="ECO:0000256" key="2">
    <source>
        <dbReference type="ARBA" id="ARBA00022517"/>
    </source>
</evidence>
<comment type="subcellular location">
    <subcellularLocation>
        <location evidence="5">Cytoplasm</location>
    </subcellularLocation>
</comment>
<protein>
    <recommendedName>
        <fullName evidence="5">Putative pre-16S rRNA nuclease</fullName>
        <ecNumber evidence="5">3.1.-.-</ecNumber>
    </recommendedName>
</protein>
<dbReference type="HAMAP" id="MF_00651">
    <property type="entry name" value="Nuclease_YqgF"/>
    <property type="match status" value="1"/>
</dbReference>
<keyword evidence="8" id="KW-1185">Reference proteome</keyword>
<evidence type="ECO:0000259" key="6">
    <source>
        <dbReference type="SMART" id="SM00732"/>
    </source>
</evidence>
<keyword evidence="2 5" id="KW-0690">Ribosome biogenesis</keyword>
<reference evidence="7 8" key="1">
    <citation type="submission" date="2019-04" db="EMBL/GenBank/DDBJ databases">
        <authorList>
            <person name="Li M."/>
            <person name="Gao C."/>
        </authorList>
    </citation>
    <scope>NUCLEOTIDE SEQUENCE [LARGE SCALE GENOMIC DNA]</scope>
    <source>
        <strain evidence="7 8">BGMRC 2031</strain>
    </source>
</reference>
<name>A0ABY2SHA3_9HYPH</name>
<feature type="domain" description="YqgF/RNase H-like" evidence="6">
    <location>
        <begin position="4"/>
        <end position="104"/>
    </location>
</feature>
<comment type="function">
    <text evidence="5">Could be a nuclease involved in processing of the 5'-end of pre-16S rRNA.</text>
</comment>
<dbReference type="InterPro" id="IPR012337">
    <property type="entry name" value="RNaseH-like_sf"/>
</dbReference>
<keyword evidence="4 5" id="KW-0378">Hydrolase</keyword>
<organism evidence="7 8">
    <name type="scientific">Martelella alba</name>
    <dbReference type="NCBI Taxonomy" id="2590451"/>
    <lineage>
        <taxon>Bacteria</taxon>
        <taxon>Pseudomonadati</taxon>
        <taxon>Pseudomonadota</taxon>
        <taxon>Alphaproteobacteria</taxon>
        <taxon>Hyphomicrobiales</taxon>
        <taxon>Aurantimonadaceae</taxon>
        <taxon>Martelella</taxon>
    </lineage>
</organism>
<comment type="caution">
    <text evidence="7">The sequence shown here is derived from an EMBL/GenBank/DDBJ whole genome shotgun (WGS) entry which is preliminary data.</text>
</comment>
<comment type="similarity">
    <text evidence="5">Belongs to the YqgF HJR family.</text>
</comment>
<dbReference type="InterPro" id="IPR006641">
    <property type="entry name" value="YqgF/RNaseH-like_dom"/>
</dbReference>
<dbReference type="CDD" id="cd16964">
    <property type="entry name" value="YqgF"/>
    <property type="match status" value="1"/>
</dbReference>
<dbReference type="Pfam" id="PF03652">
    <property type="entry name" value="RuvX"/>
    <property type="match status" value="1"/>
</dbReference>
<accession>A0ABY2SHA3</accession>
<dbReference type="PANTHER" id="PTHR33317:SF4">
    <property type="entry name" value="POLYNUCLEOTIDYL TRANSFERASE, RIBONUCLEASE H-LIKE SUPERFAMILY PROTEIN"/>
    <property type="match status" value="1"/>
</dbReference>
<dbReference type="InterPro" id="IPR037027">
    <property type="entry name" value="YqgF/RNaseH-like_dom_sf"/>
</dbReference>
<evidence type="ECO:0000313" key="8">
    <source>
        <dbReference type="Proteomes" id="UP000305202"/>
    </source>
</evidence>
<dbReference type="InterPro" id="IPR005227">
    <property type="entry name" value="YqgF"/>
</dbReference>
<dbReference type="SUPFAM" id="SSF53098">
    <property type="entry name" value="Ribonuclease H-like"/>
    <property type="match status" value="1"/>
</dbReference>
<dbReference type="EMBL" id="SZPQ01000052">
    <property type="protein sequence ID" value="TKI03091.1"/>
    <property type="molecule type" value="Genomic_DNA"/>
</dbReference>
<dbReference type="EC" id="3.1.-.-" evidence="5"/>
<dbReference type="Proteomes" id="UP000305202">
    <property type="component" value="Unassembled WGS sequence"/>
</dbReference>
<proteinExistence type="inferred from homology"/>
<dbReference type="SMART" id="SM00732">
    <property type="entry name" value="YqgFc"/>
    <property type="match status" value="1"/>
</dbReference>
<dbReference type="Gene3D" id="3.30.420.140">
    <property type="entry name" value="YqgF/RNase H-like domain"/>
    <property type="match status" value="1"/>
</dbReference>
<gene>
    <name evidence="7" type="primary">ruvX</name>
    <name evidence="7" type="ORF">FCN80_22860</name>
</gene>
<dbReference type="NCBIfam" id="TIGR00250">
    <property type="entry name" value="RNAse_H_YqgF"/>
    <property type="match status" value="1"/>
</dbReference>
<evidence type="ECO:0000256" key="4">
    <source>
        <dbReference type="ARBA" id="ARBA00022801"/>
    </source>
</evidence>
<sequence>MASRTVMAFDFGTRSIGAAIGQDITRTARPLTALKARDGVPDWSRVEKLLQEWRPDLVVVGLPLNMDGSEQPLTQQARKFANRLHGRFGFQVLLHDERLTTVEARAGLFEHGGFRALDKGRIDAGSAVVILESWFEQQPAGGDLYSR</sequence>
<evidence type="ECO:0000256" key="5">
    <source>
        <dbReference type="HAMAP-Rule" id="MF_00651"/>
    </source>
</evidence>
<dbReference type="PANTHER" id="PTHR33317">
    <property type="entry name" value="POLYNUCLEOTIDYL TRANSFERASE, RIBONUCLEASE H-LIKE SUPERFAMILY PROTEIN"/>
    <property type="match status" value="1"/>
</dbReference>
<evidence type="ECO:0000313" key="7">
    <source>
        <dbReference type="EMBL" id="TKI03091.1"/>
    </source>
</evidence>
<keyword evidence="1 5" id="KW-0963">Cytoplasm</keyword>
<evidence type="ECO:0000256" key="3">
    <source>
        <dbReference type="ARBA" id="ARBA00022722"/>
    </source>
</evidence>
<dbReference type="RefSeq" id="WP_136992650.1">
    <property type="nucleotide sequence ID" value="NZ_SZPQ01000052.1"/>
</dbReference>
<evidence type="ECO:0000256" key="1">
    <source>
        <dbReference type="ARBA" id="ARBA00022490"/>
    </source>
</evidence>
<keyword evidence="3 5" id="KW-0540">Nuclease</keyword>